<name>A0ABU8N4C0_9PSEU</name>
<reference evidence="2 3" key="1">
    <citation type="submission" date="2024-03" db="EMBL/GenBank/DDBJ databases">
        <title>Actinomycetospora sp. OC33-EN06, a novel actinomycete isolated from wild orchid (Aerides multiflora).</title>
        <authorList>
            <person name="Suriyachadkun C."/>
        </authorList>
    </citation>
    <scope>NUCLEOTIDE SEQUENCE [LARGE SCALE GENOMIC DNA]</scope>
    <source>
        <strain evidence="2 3">OC33-EN06</strain>
    </source>
</reference>
<evidence type="ECO:0008006" key="4">
    <source>
        <dbReference type="Google" id="ProtNLM"/>
    </source>
</evidence>
<gene>
    <name evidence="2" type="ORF">WCD41_12340</name>
</gene>
<evidence type="ECO:0000313" key="3">
    <source>
        <dbReference type="Proteomes" id="UP001370100"/>
    </source>
</evidence>
<organism evidence="2 3">
    <name type="scientific">Actinomycetospora aeridis</name>
    <dbReference type="NCBI Taxonomy" id="3129231"/>
    <lineage>
        <taxon>Bacteria</taxon>
        <taxon>Bacillati</taxon>
        <taxon>Actinomycetota</taxon>
        <taxon>Actinomycetes</taxon>
        <taxon>Pseudonocardiales</taxon>
        <taxon>Pseudonocardiaceae</taxon>
        <taxon>Actinomycetospora</taxon>
    </lineage>
</organism>
<feature type="transmembrane region" description="Helical" evidence="1">
    <location>
        <begin position="58"/>
        <end position="75"/>
    </location>
</feature>
<evidence type="ECO:0000313" key="2">
    <source>
        <dbReference type="EMBL" id="MEJ2887238.1"/>
    </source>
</evidence>
<feature type="transmembrane region" description="Helical" evidence="1">
    <location>
        <begin position="31"/>
        <end position="52"/>
    </location>
</feature>
<dbReference type="Proteomes" id="UP001370100">
    <property type="component" value="Unassembled WGS sequence"/>
</dbReference>
<keyword evidence="3" id="KW-1185">Reference proteome</keyword>
<sequence>MDVVLETRHVTVRARLAVIEVRERAGSRDGWTIGAVLIVALGGGAALLAAPFSAATVVLGPFVLLFAVLGVWMLGQRLLRPAVVIDCVAWTVEGGGIPVRRSFGRRPVVHTAAARDRYGSTDVALTAQGRSTLIVGRVPDAEAEEIARCLRRLLRERTLDA</sequence>
<keyword evidence="1" id="KW-0812">Transmembrane</keyword>
<keyword evidence="1" id="KW-1133">Transmembrane helix</keyword>
<accession>A0ABU8N4C0</accession>
<comment type="caution">
    <text evidence="2">The sequence shown here is derived from an EMBL/GenBank/DDBJ whole genome shotgun (WGS) entry which is preliminary data.</text>
</comment>
<keyword evidence="1" id="KW-0472">Membrane</keyword>
<proteinExistence type="predicted"/>
<protein>
    <recommendedName>
        <fullName evidence="4">DUF304 domain-containing protein</fullName>
    </recommendedName>
</protein>
<evidence type="ECO:0000256" key="1">
    <source>
        <dbReference type="SAM" id="Phobius"/>
    </source>
</evidence>
<dbReference type="RefSeq" id="WP_337713723.1">
    <property type="nucleotide sequence ID" value="NZ_JBBEGL010000003.1"/>
</dbReference>
<dbReference type="EMBL" id="JBBEGL010000003">
    <property type="protein sequence ID" value="MEJ2887238.1"/>
    <property type="molecule type" value="Genomic_DNA"/>
</dbReference>